<proteinExistence type="predicted"/>
<evidence type="ECO:0000313" key="1">
    <source>
        <dbReference type="EMBL" id="KAH7919726.1"/>
    </source>
</evidence>
<keyword evidence="2" id="KW-1185">Reference proteome</keyword>
<dbReference type="EMBL" id="MU266635">
    <property type="protein sequence ID" value="KAH7919726.1"/>
    <property type="molecule type" value="Genomic_DNA"/>
</dbReference>
<organism evidence="1 2">
    <name type="scientific">Leucogyrophana mollusca</name>
    <dbReference type="NCBI Taxonomy" id="85980"/>
    <lineage>
        <taxon>Eukaryota</taxon>
        <taxon>Fungi</taxon>
        <taxon>Dikarya</taxon>
        <taxon>Basidiomycota</taxon>
        <taxon>Agaricomycotina</taxon>
        <taxon>Agaricomycetes</taxon>
        <taxon>Agaricomycetidae</taxon>
        <taxon>Boletales</taxon>
        <taxon>Boletales incertae sedis</taxon>
        <taxon>Leucogyrophana</taxon>
    </lineage>
</organism>
<evidence type="ECO:0000313" key="2">
    <source>
        <dbReference type="Proteomes" id="UP000790709"/>
    </source>
</evidence>
<dbReference type="Proteomes" id="UP000790709">
    <property type="component" value="Unassembled WGS sequence"/>
</dbReference>
<sequence>MWTVHKYLTSEPAEQVRSRIPTLKAPGENAPHNGPQDNARKSELLYNTFFRGEPDGASAAPDQQYPPPVCSFVNITNAQIHRAIKKLAPYKAPGPNGVSNSVFTHTADLLVPYLGPIFRATFTLQVYPEQWKHSATIVLRKPGRPDYSLPKAYRPITLLDTMAKIL</sequence>
<gene>
    <name evidence="1" type="ORF">BV22DRAFT_1022465</name>
</gene>
<reference evidence="1" key="1">
    <citation type="journal article" date="2021" name="New Phytol.">
        <title>Evolutionary innovations through gain and loss of genes in the ectomycorrhizal Boletales.</title>
        <authorList>
            <person name="Wu G."/>
            <person name="Miyauchi S."/>
            <person name="Morin E."/>
            <person name="Kuo A."/>
            <person name="Drula E."/>
            <person name="Varga T."/>
            <person name="Kohler A."/>
            <person name="Feng B."/>
            <person name="Cao Y."/>
            <person name="Lipzen A."/>
            <person name="Daum C."/>
            <person name="Hundley H."/>
            <person name="Pangilinan J."/>
            <person name="Johnson J."/>
            <person name="Barry K."/>
            <person name="LaButti K."/>
            <person name="Ng V."/>
            <person name="Ahrendt S."/>
            <person name="Min B."/>
            <person name="Choi I.G."/>
            <person name="Park H."/>
            <person name="Plett J.M."/>
            <person name="Magnuson J."/>
            <person name="Spatafora J.W."/>
            <person name="Nagy L.G."/>
            <person name="Henrissat B."/>
            <person name="Grigoriev I.V."/>
            <person name="Yang Z.L."/>
            <person name="Xu J."/>
            <person name="Martin F.M."/>
        </authorList>
    </citation>
    <scope>NUCLEOTIDE SEQUENCE</scope>
    <source>
        <strain evidence="1">KUC20120723A-06</strain>
    </source>
</reference>
<feature type="non-terminal residue" evidence="1">
    <location>
        <position position="166"/>
    </location>
</feature>
<protein>
    <submittedName>
        <fullName evidence="1">Uncharacterized protein</fullName>
    </submittedName>
</protein>
<comment type="caution">
    <text evidence="1">The sequence shown here is derived from an EMBL/GenBank/DDBJ whole genome shotgun (WGS) entry which is preliminary data.</text>
</comment>
<accession>A0ACB8B3C8</accession>
<name>A0ACB8B3C8_9AGAM</name>